<dbReference type="Pfam" id="PF07589">
    <property type="entry name" value="PEP-CTERM"/>
    <property type="match status" value="1"/>
</dbReference>
<protein>
    <submittedName>
        <fullName evidence="3">PEP-CTERM motif protein</fullName>
    </submittedName>
</protein>
<dbReference type="PROSITE" id="PS51257">
    <property type="entry name" value="PROKAR_LIPOPROTEIN"/>
    <property type="match status" value="1"/>
</dbReference>
<evidence type="ECO:0000313" key="4">
    <source>
        <dbReference type="Proteomes" id="UP000315750"/>
    </source>
</evidence>
<dbReference type="EMBL" id="CP036278">
    <property type="protein sequence ID" value="QDU57793.1"/>
    <property type="molecule type" value="Genomic_DNA"/>
</dbReference>
<organism evidence="3 4">
    <name type="scientific">Aeoliella mucimassa</name>
    <dbReference type="NCBI Taxonomy" id="2527972"/>
    <lineage>
        <taxon>Bacteria</taxon>
        <taxon>Pseudomonadati</taxon>
        <taxon>Planctomycetota</taxon>
        <taxon>Planctomycetia</taxon>
        <taxon>Pirellulales</taxon>
        <taxon>Lacipirellulaceae</taxon>
        <taxon>Aeoliella</taxon>
    </lineage>
</organism>
<keyword evidence="1" id="KW-0732">Signal</keyword>
<dbReference type="Proteomes" id="UP000315750">
    <property type="component" value="Chromosome"/>
</dbReference>
<dbReference type="RefSeq" id="WP_145252341.1">
    <property type="nucleotide sequence ID" value="NZ_CP036278.1"/>
</dbReference>
<evidence type="ECO:0000259" key="2">
    <source>
        <dbReference type="Pfam" id="PF07589"/>
    </source>
</evidence>
<name>A0A518AST5_9BACT</name>
<dbReference type="InterPro" id="IPR036439">
    <property type="entry name" value="Dockerin_dom_sf"/>
</dbReference>
<reference evidence="3 4" key="1">
    <citation type="submission" date="2019-02" db="EMBL/GenBank/DDBJ databases">
        <title>Deep-cultivation of Planctomycetes and their phenomic and genomic characterization uncovers novel biology.</title>
        <authorList>
            <person name="Wiegand S."/>
            <person name="Jogler M."/>
            <person name="Boedeker C."/>
            <person name="Pinto D."/>
            <person name="Vollmers J."/>
            <person name="Rivas-Marin E."/>
            <person name="Kohn T."/>
            <person name="Peeters S.H."/>
            <person name="Heuer A."/>
            <person name="Rast P."/>
            <person name="Oberbeckmann S."/>
            <person name="Bunk B."/>
            <person name="Jeske O."/>
            <person name="Meyerdierks A."/>
            <person name="Storesund J.E."/>
            <person name="Kallscheuer N."/>
            <person name="Luecker S."/>
            <person name="Lage O.M."/>
            <person name="Pohl T."/>
            <person name="Merkel B.J."/>
            <person name="Hornburger P."/>
            <person name="Mueller R.-W."/>
            <person name="Bruemmer F."/>
            <person name="Labrenz M."/>
            <person name="Spormann A.M."/>
            <person name="Op den Camp H."/>
            <person name="Overmann J."/>
            <person name="Amann R."/>
            <person name="Jetten M.S.M."/>
            <person name="Mascher T."/>
            <person name="Medema M.H."/>
            <person name="Devos D.P."/>
            <person name="Kaster A.-K."/>
            <person name="Ovreas L."/>
            <person name="Rohde M."/>
            <person name="Galperin M.Y."/>
            <person name="Jogler C."/>
        </authorList>
    </citation>
    <scope>NUCLEOTIDE SEQUENCE [LARGE SCALE GENOMIC DNA]</scope>
    <source>
        <strain evidence="3 4">Pan181</strain>
    </source>
</reference>
<dbReference type="GO" id="GO:0000272">
    <property type="term" value="P:polysaccharide catabolic process"/>
    <property type="evidence" value="ECO:0007669"/>
    <property type="project" value="InterPro"/>
</dbReference>
<proteinExistence type="predicted"/>
<dbReference type="InterPro" id="IPR018247">
    <property type="entry name" value="EF_Hand_1_Ca_BS"/>
</dbReference>
<sequence length="1351" mass="140730" precursor="true">MTFPARSYLWLALIVGAACCCVKTEAQIISFNFSENNGNQIFNGGELIGPLDTDSANWNGSTASASGSMSNLIDDSGIDTGASITWSSSNVWYNGDGTGTDEAKLSVGYLDDGGSGISVSVSGIPYASYRVYGLLASDQGDEYDTLDFTVNGASVFGAATAPAYGGINATSAATGDSWALADGTNRGNYWTINSSGSSLSIQGNPRNGSQRGSITGLIIEEIDDIIYDVALRLSVDRDTGDVMLSNNTGSTVEFAGLGLLSGNGAWNPEAWTSITDTYDSDGTIGSDDSWMEIVDSQEELSEATLSTGTIAQGQSISLGSALWRQFPSEADLSFEYLVAGDADATKGIMEVVDSDSSNGSTTYEYGDYNFDGVIDALDWPTQRDGYKSDLTGLSVAEAYYQGDFDGDGDNDIDDLLAFKEVFIANNSAAAFAALPQANSVPEPTTLALFGLVLAGFCCGRKMRRGLALVACVLTVFTLSANVATAQSAISINFIGNGVAVDGPAGQVNSTNWNNFSGNLGSSTLVDQNGISTGAGVSWHSATTWSAGPEDTEEAKLLRGFLDDNGATGMNVEIADIPAATYDVTVYFNTDSGDGTVGLFDMDINGTNYTTSGAFAISSGMIDSGNSITASGLSGLLTLSSPARTNPGISNIAGIEITASSFLSEAETALTLEIDPTSGLAQIVNDTTIAAAVPMEYYEISSSNNSLNEAGWSPLDAGPGDADGWEVLGGASNGFLSEFHLTGSQSLEAGQSMFLGAAYQAGAGEQPVEFLYRNAVSGLMRTGNVEFTTVVAPSLDGDFNGDGIVNLGDYTVWRDNLGSPEGDLLSGNGNGSGTVDSDDYDLWKANFGNVSGGASGSLAASSVVPEPSSMLMLTVLGTIALVVGAQRKGVLNAMFSSVASKGTAAALLIAVAICSQASAQVANVTVDRWYQLGDDETATENTTIGSESDGYTYDSQGPSGAYIDLQVIGNPTYVSMGASGLNRPGAGNTLGAQFDGDGDVLYTNLPLNRPDVLAGPTELGEQGNAPNLPLIDPNGEDPYPFNYDGISARGLQMWVYPEAGSKLGTERQVVLMDTMTAGGVAITADGKWTQINSYHVNDTDIEATVDVVGDTWYHVMHHIYTAGDDFAPEIDGGKDFNEFMSVVYVDGIAVSANADTQPPEAFISGGTRVGQLTIGAAELEGDGFGAVHGEYFEGAVDEIEMYVYGDNTGVTTSPAGKNYGTFNLFEDNAWIAAELDSLLGGSDLIPGDSNFDGVIDDIDVNAVVSNWRSVNQFQGAHNTVTAGDFGTWQNGDFNLDGMVDFSDWSILWANHPDPGSLNLGELLAGQAVPEPTSLVMLLLAATCGLAWKMRKN</sequence>
<dbReference type="KEGG" id="amuc:Pan181_40150"/>
<feature type="chain" id="PRO_5021887617" evidence="1">
    <location>
        <begin position="27"/>
        <end position="1351"/>
    </location>
</feature>
<dbReference type="OrthoDB" id="227994at2"/>
<feature type="signal peptide" evidence="1">
    <location>
        <begin position="1"/>
        <end position="26"/>
    </location>
</feature>
<dbReference type="NCBIfam" id="TIGR02595">
    <property type="entry name" value="PEP_CTERM"/>
    <property type="match status" value="2"/>
</dbReference>
<evidence type="ECO:0000256" key="1">
    <source>
        <dbReference type="SAM" id="SignalP"/>
    </source>
</evidence>
<dbReference type="PROSITE" id="PS00018">
    <property type="entry name" value="EF_HAND_1"/>
    <property type="match status" value="1"/>
</dbReference>
<gene>
    <name evidence="3" type="ORF">Pan181_40150</name>
</gene>
<evidence type="ECO:0000313" key="3">
    <source>
        <dbReference type="EMBL" id="QDU57793.1"/>
    </source>
</evidence>
<accession>A0A518AST5</accession>
<dbReference type="Gene3D" id="1.10.1330.10">
    <property type="entry name" value="Dockerin domain"/>
    <property type="match status" value="2"/>
</dbReference>
<dbReference type="SUPFAM" id="SSF63446">
    <property type="entry name" value="Type I dockerin domain"/>
    <property type="match status" value="1"/>
</dbReference>
<dbReference type="InterPro" id="IPR013424">
    <property type="entry name" value="Ice-binding_C"/>
</dbReference>
<keyword evidence="4" id="KW-1185">Reference proteome</keyword>
<feature type="domain" description="Ice-binding protein C-terminal" evidence="2">
    <location>
        <begin position="439"/>
        <end position="461"/>
    </location>
</feature>